<sequence length="210" mass="23328">MLPTEMPCLDGPPARLRAFRLDDAPLVASVASDPLIPLITSVPPSDAHEDIAAYLERQHQRLAEGSGYSFAIADAETDEAVGNIGLWTSHISTGRASTGYWIAPQHRRRGYVRAALSALTAWASSLDDVKRLELFVEPWNEGSWRAAEACGYQREGLLRSWQQVGTERKDMYVYSLIPGPRECVDFCVWACGVIEVVRCRPGRRRRGSGR</sequence>
<dbReference type="RefSeq" id="WP_120733349.1">
    <property type="nucleotide sequence ID" value="NZ_RBAK01000024.1"/>
</dbReference>
<dbReference type="InterPro" id="IPR051908">
    <property type="entry name" value="Ribosomal_N-acetyltransferase"/>
</dbReference>
<protein>
    <submittedName>
        <fullName evidence="2">N-acetyltransferase</fullName>
    </submittedName>
</protein>
<keyword evidence="2" id="KW-0808">Transferase</keyword>
<evidence type="ECO:0000259" key="1">
    <source>
        <dbReference type="PROSITE" id="PS51186"/>
    </source>
</evidence>
<dbReference type="CDD" id="cd04301">
    <property type="entry name" value="NAT_SF"/>
    <property type="match status" value="1"/>
</dbReference>
<dbReference type="EMBL" id="RBAK01000024">
    <property type="protein sequence ID" value="RKN37970.1"/>
    <property type="molecule type" value="Genomic_DNA"/>
</dbReference>
<accession>A0A3A9YPR1</accession>
<comment type="caution">
    <text evidence="2">The sequence shown here is derived from an EMBL/GenBank/DDBJ whole genome shotgun (WGS) entry which is preliminary data.</text>
</comment>
<dbReference type="GO" id="GO:0008999">
    <property type="term" value="F:protein-N-terminal-alanine acetyltransferase activity"/>
    <property type="evidence" value="ECO:0007669"/>
    <property type="project" value="TreeGrafter"/>
</dbReference>
<dbReference type="Gene3D" id="3.40.630.30">
    <property type="match status" value="1"/>
</dbReference>
<dbReference type="InterPro" id="IPR016181">
    <property type="entry name" value="Acyl_CoA_acyltransferase"/>
</dbReference>
<organism evidence="2 3">
    <name type="scientific">Micromonospora endolithica</name>
    <dbReference type="NCBI Taxonomy" id="230091"/>
    <lineage>
        <taxon>Bacteria</taxon>
        <taxon>Bacillati</taxon>
        <taxon>Actinomycetota</taxon>
        <taxon>Actinomycetes</taxon>
        <taxon>Micromonosporales</taxon>
        <taxon>Micromonosporaceae</taxon>
        <taxon>Micromonospora</taxon>
    </lineage>
</organism>
<dbReference type="PANTHER" id="PTHR43441:SF10">
    <property type="entry name" value="ACETYLTRANSFERASE"/>
    <property type="match status" value="1"/>
</dbReference>
<dbReference type="GO" id="GO:1990189">
    <property type="term" value="F:protein N-terminal-serine acetyltransferase activity"/>
    <property type="evidence" value="ECO:0007669"/>
    <property type="project" value="TreeGrafter"/>
</dbReference>
<reference evidence="2 3" key="1">
    <citation type="journal article" date="2004" name="Syst. Appl. Microbiol.">
        <title>Cryptoendolithic actinomycetes from antarctic sandstone rock samples: Micromonospora endolithica sp. nov. and two isolates related to Micromonospora coerulea Jensen 1932.</title>
        <authorList>
            <person name="Hirsch P."/>
            <person name="Mevs U."/>
            <person name="Kroppenstedt R.M."/>
            <person name="Schumann P."/>
            <person name="Stackebrandt E."/>
        </authorList>
    </citation>
    <scope>NUCLEOTIDE SEQUENCE [LARGE SCALE GENOMIC DNA]</scope>
    <source>
        <strain evidence="2 3">JCM 12677</strain>
    </source>
</reference>
<dbReference type="InterPro" id="IPR000182">
    <property type="entry name" value="GNAT_dom"/>
</dbReference>
<feature type="domain" description="N-acetyltransferase" evidence="1">
    <location>
        <begin position="14"/>
        <end position="172"/>
    </location>
</feature>
<evidence type="ECO:0000313" key="3">
    <source>
        <dbReference type="Proteomes" id="UP000281726"/>
    </source>
</evidence>
<dbReference type="PANTHER" id="PTHR43441">
    <property type="entry name" value="RIBOSOMAL-PROTEIN-SERINE ACETYLTRANSFERASE"/>
    <property type="match status" value="1"/>
</dbReference>
<dbReference type="GO" id="GO:0005737">
    <property type="term" value="C:cytoplasm"/>
    <property type="evidence" value="ECO:0007669"/>
    <property type="project" value="TreeGrafter"/>
</dbReference>
<dbReference type="Proteomes" id="UP000281726">
    <property type="component" value="Unassembled WGS sequence"/>
</dbReference>
<dbReference type="SUPFAM" id="SSF55729">
    <property type="entry name" value="Acyl-CoA N-acyltransferases (Nat)"/>
    <property type="match status" value="1"/>
</dbReference>
<evidence type="ECO:0000313" key="2">
    <source>
        <dbReference type="EMBL" id="RKN37970.1"/>
    </source>
</evidence>
<name>A0A3A9YPR1_9ACTN</name>
<dbReference type="OrthoDB" id="9795188at2"/>
<keyword evidence="3" id="KW-1185">Reference proteome</keyword>
<gene>
    <name evidence="2" type="ORF">D7223_31935</name>
</gene>
<dbReference type="Pfam" id="PF13302">
    <property type="entry name" value="Acetyltransf_3"/>
    <property type="match status" value="1"/>
</dbReference>
<dbReference type="AlphaFoldDB" id="A0A3A9YPR1"/>
<dbReference type="PROSITE" id="PS51186">
    <property type="entry name" value="GNAT"/>
    <property type="match status" value="1"/>
</dbReference>
<proteinExistence type="predicted"/>